<sequence length="142" mass="15499">MTTPQFPCRLRFRPESEEDANALKAQIEPALGADRLTLINPAPGGADDSEKALHQMGGRIWEFEARSTEEVSDLLGVMAMIANGQQILRTVDLAEHFTGDAYADKKARAERVTGLLGSEHRSARLGYLTYMGLEDDVPGDPA</sequence>
<name>A0ABY2X1M5_9RHOB</name>
<organism evidence="1 2">
    <name type="scientific">Ruegeria sediminis</name>
    <dbReference type="NCBI Taxonomy" id="2583820"/>
    <lineage>
        <taxon>Bacteria</taxon>
        <taxon>Pseudomonadati</taxon>
        <taxon>Pseudomonadota</taxon>
        <taxon>Alphaproteobacteria</taxon>
        <taxon>Rhodobacterales</taxon>
        <taxon>Roseobacteraceae</taxon>
        <taxon>Ruegeria</taxon>
    </lineage>
</organism>
<proteinExistence type="predicted"/>
<evidence type="ECO:0000313" key="1">
    <source>
        <dbReference type="EMBL" id="TMV09140.1"/>
    </source>
</evidence>
<reference evidence="1 2" key="1">
    <citation type="submission" date="2019-05" db="EMBL/GenBank/DDBJ databases">
        <title>Ruegeria sp. nov., isolated from tidal flat.</title>
        <authorList>
            <person name="Kim W."/>
        </authorList>
    </citation>
    <scope>NUCLEOTIDE SEQUENCE [LARGE SCALE GENOMIC DNA]</scope>
    <source>
        <strain evidence="1 2">CAU 1488</strain>
    </source>
</reference>
<keyword evidence="2" id="KW-1185">Reference proteome</keyword>
<dbReference type="RefSeq" id="WP_138841170.1">
    <property type="nucleotide sequence ID" value="NZ_VCPD01000002.1"/>
</dbReference>
<gene>
    <name evidence="1" type="ORF">FGK63_08510</name>
</gene>
<accession>A0ABY2X1M5</accession>
<dbReference type="Proteomes" id="UP001193035">
    <property type="component" value="Unassembled WGS sequence"/>
</dbReference>
<comment type="caution">
    <text evidence="1">The sequence shown here is derived from an EMBL/GenBank/DDBJ whole genome shotgun (WGS) entry which is preliminary data.</text>
</comment>
<evidence type="ECO:0000313" key="2">
    <source>
        <dbReference type="Proteomes" id="UP001193035"/>
    </source>
</evidence>
<protein>
    <submittedName>
        <fullName evidence="1">Uncharacterized protein</fullName>
    </submittedName>
</protein>
<dbReference type="EMBL" id="VCPD01000002">
    <property type="protein sequence ID" value="TMV09140.1"/>
    <property type="molecule type" value="Genomic_DNA"/>
</dbReference>